<dbReference type="PANTHER" id="PTHR33755:SF6">
    <property type="entry name" value="PLASMID STABILIZATION SYSTEM PROTEIN"/>
    <property type="match status" value="1"/>
</dbReference>
<evidence type="ECO:0000256" key="2">
    <source>
        <dbReference type="ARBA" id="ARBA00022649"/>
    </source>
</evidence>
<gene>
    <name evidence="3" type="ORF">Pla52o_34100</name>
</gene>
<protein>
    <submittedName>
        <fullName evidence="3">Plasmid stabilization system protein</fullName>
    </submittedName>
</protein>
<dbReference type="Gene3D" id="3.30.2310.20">
    <property type="entry name" value="RelE-like"/>
    <property type="match status" value="1"/>
</dbReference>
<keyword evidence="2" id="KW-1277">Toxin-antitoxin system</keyword>
<evidence type="ECO:0000313" key="3">
    <source>
        <dbReference type="EMBL" id="TWU22354.1"/>
    </source>
</evidence>
<organism evidence="3 4">
    <name type="scientific">Novipirellula galeiformis</name>
    <dbReference type="NCBI Taxonomy" id="2528004"/>
    <lineage>
        <taxon>Bacteria</taxon>
        <taxon>Pseudomonadati</taxon>
        <taxon>Planctomycetota</taxon>
        <taxon>Planctomycetia</taxon>
        <taxon>Pirellulales</taxon>
        <taxon>Pirellulaceae</taxon>
        <taxon>Novipirellula</taxon>
    </lineage>
</organism>
<proteinExistence type="inferred from homology"/>
<dbReference type="EMBL" id="SJPT01000005">
    <property type="protein sequence ID" value="TWU22354.1"/>
    <property type="molecule type" value="Genomic_DNA"/>
</dbReference>
<dbReference type="RefSeq" id="WP_146595532.1">
    <property type="nucleotide sequence ID" value="NZ_SJPT01000005.1"/>
</dbReference>
<dbReference type="InterPro" id="IPR007712">
    <property type="entry name" value="RelE/ParE_toxin"/>
</dbReference>
<keyword evidence="4" id="KW-1185">Reference proteome</keyword>
<accession>A0A5C6CFP8</accession>
<dbReference type="Pfam" id="PF05016">
    <property type="entry name" value="ParE_toxin"/>
    <property type="match status" value="1"/>
</dbReference>
<comment type="similarity">
    <text evidence="1">Belongs to the RelE toxin family.</text>
</comment>
<dbReference type="InterPro" id="IPR035093">
    <property type="entry name" value="RelE/ParE_toxin_dom_sf"/>
</dbReference>
<evidence type="ECO:0000313" key="4">
    <source>
        <dbReference type="Proteomes" id="UP000316304"/>
    </source>
</evidence>
<name>A0A5C6CFP8_9BACT</name>
<dbReference type="AlphaFoldDB" id="A0A5C6CFP8"/>
<dbReference type="Proteomes" id="UP000316304">
    <property type="component" value="Unassembled WGS sequence"/>
</dbReference>
<dbReference type="InterPro" id="IPR051803">
    <property type="entry name" value="TA_system_RelE-like_toxin"/>
</dbReference>
<dbReference type="OrthoDB" id="287917at2"/>
<sequence length="73" mass="8122">MAKVVYAPEADDDLESIVDYIARDKPQAARDWLMELRTTCETIATQPGVGEERKGFGISGCKSFSVGQYVIFF</sequence>
<comment type="caution">
    <text evidence="3">The sequence shown here is derived from an EMBL/GenBank/DDBJ whole genome shotgun (WGS) entry which is preliminary data.</text>
</comment>
<evidence type="ECO:0000256" key="1">
    <source>
        <dbReference type="ARBA" id="ARBA00006226"/>
    </source>
</evidence>
<reference evidence="3 4" key="1">
    <citation type="submission" date="2019-02" db="EMBL/GenBank/DDBJ databases">
        <title>Deep-cultivation of Planctomycetes and their phenomic and genomic characterization uncovers novel biology.</title>
        <authorList>
            <person name="Wiegand S."/>
            <person name="Jogler M."/>
            <person name="Boedeker C."/>
            <person name="Pinto D."/>
            <person name="Vollmers J."/>
            <person name="Rivas-Marin E."/>
            <person name="Kohn T."/>
            <person name="Peeters S.H."/>
            <person name="Heuer A."/>
            <person name="Rast P."/>
            <person name="Oberbeckmann S."/>
            <person name="Bunk B."/>
            <person name="Jeske O."/>
            <person name="Meyerdierks A."/>
            <person name="Storesund J.E."/>
            <person name="Kallscheuer N."/>
            <person name="Luecker S."/>
            <person name="Lage O.M."/>
            <person name="Pohl T."/>
            <person name="Merkel B.J."/>
            <person name="Hornburger P."/>
            <person name="Mueller R.-W."/>
            <person name="Bruemmer F."/>
            <person name="Labrenz M."/>
            <person name="Spormann A.M."/>
            <person name="Op Den Camp H."/>
            <person name="Overmann J."/>
            <person name="Amann R."/>
            <person name="Jetten M.S.M."/>
            <person name="Mascher T."/>
            <person name="Medema M.H."/>
            <person name="Devos D.P."/>
            <person name="Kaster A.-K."/>
            <person name="Ovreas L."/>
            <person name="Rohde M."/>
            <person name="Galperin M.Y."/>
            <person name="Jogler C."/>
        </authorList>
    </citation>
    <scope>NUCLEOTIDE SEQUENCE [LARGE SCALE GENOMIC DNA]</scope>
    <source>
        <strain evidence="3 4">Pla52o</strain>
    </source>
</reference>
<dbReference type="PANTHER" id="PTHR33755">
    <property type="entry name" value="TOXIN PARE1-RELATED"/>
    <property type="match status" value="1"/>
</dbReference>